<feature type="transmembrane region" description="Helical" evidence="1">
    <location>
        <begin position="44"/>
        <end position="65"/>
    </location>
</feature>
<gene>
    <name evidence="2" type="ORF">HYPSUDRAFT_46903</name>
</gene>
<evidence type="ECO:0000313" key="3">
    <source>
        <dbReference type="Proteomes" id="UP000054270"/>
    </source>
</evidence>
<organism evidence="2 3">
    <name type="scientific">Hypholoma sublateritium (strain FD-334 SS-4)</name>
    <dbReference type="NCBI Taxonomy" id="945553"/>
    <lineage>
        <taxon>Eukaryota</taxon>
        <taxon>Fungi</taxon>
        <taxon>Dikarya</taxon>
        <taxon>Basidiomycota</taxon>
        <taxon>Agaricomycotina</taxon>
        <taxon>Agaricomycetes</taxon>
        <taxon>Agaricomycetidae</taxon>
        <taxon>Agaricales</taxon>
        <taxon>Agaricineae</taxon>
        <taxon>Strophariaceae</taxon>
        <taxon>Hypholoma</taxon>
    </lineage>
</organism>
<keyword evidence="1" id="KW-1133">Transmembrane helix</keyword>
<name>A0A0D2NCQ0_HYPSF</name>
<accession>A0A0D2NCQ0</accession>
<keyword evidence="1" id="KW-0472">Membrane</keyword>
<protein>
    <submittedName>
        <fullName evidence="2">Uncharacterized protein</fullName>
    </submittedName>
</protein>
<sequence>MHRELQISLPLNAIVHDLSGKIEHCPGHSLPPVWGIHQSRIRIFCLHALTTASSTIFTALLSIAIR</sequence>
<dbReference type="EMBL" id="KN817613">
    <property type="protein sequence ID" value="KJA16869.1"/>
    <property type="molecule type" value="Genomic_DNA"/>
</dbReference>
<evidence type="ECO:0000313" key="2">
    <source>
        <dbReference type="EMBL" id="KJA16869.1"/>
    </source>
</evidence>
<keyword evidence="3" id="KW-1185">Reference proteome</keyword>
<evidence type="ECO:0000256" key="1">
    <source>
        <dbReference type="SAM" id="Phobius"/>
    </source>
</evidence>
<dbReference type="Proteomes" id="UP000054270">
    <property type="component" value="Unassembled WGS sequence"/>
</dbReference>
<dbReference type="AlphaFoldDB" id="A0A0D2NCQ0"/>
<proteinExistence type="predicted"/>
<reference evidence="3" key="1">
    <citation type="submission" date="2014-04" db="EMBL/GenBank/DDBJ databases">
        <title>Evolutionary Origins and Diversification of the Mycorrhizal Mutualists.</title>
        <authorList>
            <consortium name="DOE Joint Genome Institute"/>
            <consortium name="Mycorrhizal Genomics Consortium"/>
            <person name="Kohler A."/>
            <person name="Kuo A."/>
            <person name="Nagy L.G."/>
            <person name="Floudas D."/>
            <person name="Copeland A."/>
            <person name="Barry K.W."/>
            <person name="Cichocki N."/>
            <person name="Veneault-Fourrey C."/>
            <person name="LaButti K."/>
            <person name="Lindquist E.A."/>
            <person name="Lipzen A."/>
            <person name="Lundell T."/>
            <person name="Morin E."/>
            <person name="Murat C."/>
            <person name="Riley R."/>
            <person name="Ohm R."/>
            <person name="Sun H."/>
            <person name="Tunlid A."/>
            <person name="Henrissat B."/>
            <person name="Grigoriev I.V."/>
            <person name="Hibbett D.S."/>
            <person name="Martin F."/>
        </authorList>
    </citation>
    <scope>NUCLEOTIDE SEQUENCE [LARGE SCALE GENOMIC DNA]</scope>
    <source>
        <strain evidence="3">FD-334 SS-4</strain>
    </source>
</reference>
<keyword evidence="1" id="KW-0812">Transmembrane</keyword>